<dbReference type="InterPro" id="IPR000626">
    <property type="entry name" value="Ubiquitin-like_dom"/>
</dbReference>
<proteinExistence type="predicted"/>
<keyword evidence="3" id="KW-1185">Reference proteome</keyword>
<dbReference type="SMART" id="SM00213">
    <property type="entry name" value="UBQ"/>
    <property type="match status" value="1"/>
</dbReference>
<evidence type="ECO:0000313" key="2">
    <source>
        <dbReference type="EMBL" id="CAD8128711.1"/>
    </source>
</evidence>
<dbReference type="EMBL" id="CAJJDN010000194">
    <property type="protein sequence ID" value="CAD8128711.1"/>
    <property type="molecule type" value="Genomic_DNA"/>
</dbReference>
<name>A0A8S1RJI9_9CILI</name>
<evidence type="ECO:0000259" key="1">
    <source>
        <dbReference type="PROSITE" id="PS50053"/>
    </source>
</evidence>
<dbReference type="Pfam" id="PF00240">
    <property type="entry name" value="ubiquitin"/>
    <property type="match status" value="1"/>
</dbReference>
<sequence length="283" mass="33252">MQWIAKQFYGFAPFKKWQKVDDLPPIVDEIDFLNIQNINQGNQIQQGDENILIFLDLKRLGVQELLAEIIDISQIIKEFIIKICQKYLTSIDTNKVQMRINGLLMDKKFIFKHYAIKSNQVLEFIQFNYGDPYQQMEIYIKTTNGKNITLEVDSLMTILNLKEKIQEKEGISSNSSRLIFQGHSLDDEKRLWEYNIQTNSTLHQVLRLRGGCFPEYAPIKLFNGTTKIIKQIELGDIALCYDFEQQQFKQSIVVFKKISSEKQQLILFHFFCKKKVLLLSHKL</sequence>
<reference evidence="2" key="1">
    <citation type="submission" date="2021-01" db="EMBL/GenBank/DDBJ databases">
        <authorList>
            <consortium name="Genoscope - CEA"/>
            <person name="William W."/>
        </authorList>
    </citation>
    <scope>NUCLEOTIDE SEQUENCE</scope>
</reference>
<dbReference type="PROSITE" id="PS50053">
    <property type="entry name" value="UBIQUITIN_2"/>
    <property type="match status" value="1"/>
</dbReference>
<dbReference type="PANTHER" id="PTHR10666">
    <property type="entry name" value="UBIQUITIN"/>
    <property type="match status" value="1"/>
</dbReference>
<dbReference type="FunFam" id="3.10.20.90:FF:000205">
    <property type="entry name" value="2'-5'-oligoadenylate synthase-like protein 2"/>
    <property type="match status" value="1"/>
</dbReference>
<evidence type="ECO:0000313" key="3">
    <source>
        <dbReference type="Proteomes" id="UP000692954"/>
    </source>
</evidence>
<accession>A0A8S1RJI9</accession>
<feature type="domain" description="Ubiquitin-like" evidence="1">
    <location>
        <begin position="136"/>
        <end position="211"/>
    </location>
</feature>
<gene>
    <name evidence="2" type="ORF">PSON_ATCC_30995.1.T1940023</name>
</gene>
<protein>
    <recommendedName>
        <fullName evidence="1">Ubiquitin-like domain-containing protein</fullName>
    </recommendedName>
</protein>
<dbReference type="OrthoDB" id="428577at2759"/>
<dbReference type="InterPro" id="IPR050158">
    <property type="entry name" value="Ubiquitin_ubiquitin-like"/>
</dbReference>
<comment type="caution">
    <text evidence="2">The sequence shown here is derived from an EMBL/GenBank/DDBJ whole genome shotgun (WGS) entry which is preliminary data.</text>
</comment>
<organism evidence="2 3">
    <name type="scientific">Paramecium sonneborni</name>
    <dbReference type="NCBI Taxonomy" id="65129"/>
    <lineage>
        <taxon>Eukaryota</taxon>
        <taxon>Sar</taxon>
        <taxon>Alveolata</taxon>
        <taxon>Ciliophora</taxon>
        <taxon>Intramacronucleata</taxon>
        <taxon>Oligohymenophorea</taxon>
        <taxon>Peniculida</taxon>
        <taxon>Parameciidae</taxon>
        <taxon>Paramecium</taxon>
    </lineage>
</organism>
<dbReference type="Proteomes" id="UP000692954">
    <property type="component" value="Unassembled WGS sequence"/>
</dbReference>
<dbReference type="AlphaFoldDB" id="A0A8S1RJI9"/>